<dbReference type="RefSeq" id="WP_125032239.1">
    <property type="nucleotide sequence ID" value="NZ_JAPXVP010000050.1"/>
</dbReference>
<sequence length="192" mass="22367">MKKNIWIYLCLLNTLILINSCKQERVYKESIELNESDFQNYPIWQNCIYNGLVQMNNDLNITPETYTPYLNNEIINPEQGLYYTKAIFRFNDLTEYNGYVIPIQGKVDSSTIGNLEPTIFCNNKRLTFWNGILTVDSLDLKEFYETIGKSKEEVFPIIFSVDNKIIGRKINGVISGIGYCIDYNCDTIRYVN</sequence>
<gene>
    <name evidence="1" type="ORF">DWB61_17795</name>
</gene>
<reference evidence="1 2" key="1">
    <citation type="submission" date="2018-07" db="EMBL/GenBank/DDBJ databases">
        <title>Draft genome sequence of Ancylomarina sp. M1P.</title>
        <authorList>
            <person name="Yadav S."/>
            <person name="Villanueva L."/>
            <person name="Damste J.S.S."/>
        </authorList>
    </citation>
    <scope>NUCLEOTIDE SEQUENCE [LARGE SCALE GENOMIC DNA]</scope>
    <source>
        <strain evidence="1 2">M1P</strain>
    </source>
</reference>
<comment type="caution">
    <text evidence="1">The sequence shown here is derived from an EMBL/GenBank/DDBJ whole genome shotgun (WGS) entry which is preliminary data.</text>
</comment>
<dbReference type="Proteomes" id="UP000285794">
    <property type="component" value="Unassembled WGS sequence"/>
</dbReference>
<protein>
    <submittedName>
        <fullName evidence="1">Uncharacterized protein</fullName>
    </submittedName>
</protein>
<dbReference type="EMBL" id="QQWG01000060">
    <property type="protein sequence ID" value="RRG18912.1"/>
    <property type="molecule type" value="Genomic_DNA"/>
</dbReference>
<dbReference type="AlphaFoldDB" id="A0A425XW53"/>
<keyword evidence="2" id="KW-1185">Reference proteome</keyword>
<name>A0A425XW53_9BACT</name>
<evidence type="ECO:0000313" key="1">
    <source>
        <dbReference type="EMBL" id="RRG18912.1"/>
    </source>
</evidence>
<organism evidence="1 2">
    <name type="scientific">Ancylomarina euxinus</name>
    <dbReference type="NCBI Taxonomy" id="2283627"/>
    <lineage>
        <taxon>Bacteria</taxon>
        <taxon>Pseudomonadati</taxon>
        <taxon>Bacteroidota</taxon>
        <taxon>Bacteroidia</taxon>
        <taxon>Marinilabiliales</taxon>
        <taxon>Marinifilaceae</taxon>
        <taxon>Ancylomarina</taxon>
    </lineage>
</organism>
<proteinExistence type="predicted"/>
<evidence type="ECO:0000313" key="2">
    <source>
        <dbReference type="Proteomes" id="UP000285794"/>
    </source>
</evidence>
<accession>A0A425XW53</accession>
<dbReference type="OrthoDB" id="9772924at2"/>